<protein>
    <submittedName>
        <fullName evidence="1">Uncharacterized protein</fullName>
    </submittedName>
</protein>
<dbReference type="AlphaFoldDB" id="A0A839SI54"/>
<evidence type="ECO:0000313" key="1">
    <source>
        <dbReference type="EMBL" id="MBB3057052.1"/>
    </source>
</evidence>
<organism evidence="1 2">
    <name type="scientific">Mucilaginibacter gotjawali</name>
    <dbReference type="NCBI Taxonomy" id="1550579"/>
    <lineage>
        <taxon>Bacteria</taxon>
        <taxon>Pseudomonadati</taxon>
        <taxon>Bacteroidota</taxon>
        <taxon>Sphingobacteriia</taxon>
        <taxon>Sphingobacteriales</taxon>
        <taxon>Sphingobacteriaceae</taxon>
        <taxon>Mucilaginibacter</taxon>
    </lineage>
</organism>
<dbReference type="RefSeq" id="WP_096355642.1">
    <property type="nucleotide sequence ID" value="NZ_AP017313.1"/>
</dbReference>
<evidence type="ECO:0000313" key="2">
    <source>
        <dbReference type="Proteomes" id="UP000539265"/>
    </source>
</evidence>
<proteinExistence type="predicted"/>
<keyword evidence="2" id="KW-1185">Reference proteome</keyword>
<gene>
    <name evidence="1" type="ORF">FHS11_003480</name>
</gene>
<dbReference type="Proteomes" id="UP000539265">
    <property type="component" value="Unassembled WGS sequence"/>
</dbReference>
<dbReference type="EMBL" id="JACHWX010000011">
    <property type="protein sequence ID" value="MBB3057052.1"/>
    <property type="molecule type" value="Genomic_DNA"/>
</dbReference>
<name>A0A839SI54_9SPHI</name>
<reference evidence="1" key="1">
    <citation type="submission" date="2020-08" db="EMBL/GenBank/DDBJ databases">
        <title>Genomic Encyclopedia of Type Strains, Phase III (KMG-III): the genomes of soil and plant-associated and newly described type strains.</title>
        <authorList>
            <person name="Whitman W."/>
        </authorList>
    </citation>
    <scope>NUCLEOTIDE SEQUENCE [LARGE SCALE GENOMIC DNA]</scope>
    <source>
        <strain evidence="1">CECT 8628</strain>
    </source>
</reference>
<comment type="caution">
    <text evidence="1">The sequence shown here is derived from an EMBL/GenBank/DDBJ whole genome shotgun (WGS) entry which is preliminary data.</text>
</comment>
<sequence>MITLYLVFPGAALAQTTFEDALQKKTDSLLAPVKAENTRDELLPNNVLQNLISPSGWGGFGTYIFGGIGGDYPQPYRTRADLIAFGGFCTGNPQKAVNVALSMNITNVHEVTDLSGNIQISRQIFTGSSISAGGLQLFANKRQSDSPGSTFYFAFSHALQWLPSATPGSSKLTYTIGIGNGRFYTKSALDIKNGRGRHGTAIFGSISYELIKNVNFNTEWSGINLGCSLGIKPFNSPLAVGIGVTDLTRYASDKINSTFLICYPLSVAR</sequence>
<dbReference type="OrthoDB" id="7826656at2"/>
<accession>A0A839SI54</accession>